<keyword evidence="2 4" id="KW-0238">DNA-binding</keyword>
<dbReference type="SUPFAM" id="SSF46689">
    <property type="entry name" value="Homeodomain-like"/>
    <property type="match status" value="1"/>
</dbReference>
<evidence type="ECO:0000259" key="5">
    <source>
        <dbReference type="PROSITE" id="PS50977"/>
    </source>
</evidence>
<evidence type="ECO:0000256" key="1">
    <source>
        <dbReference type="ARBA" id="ARBA00023015"/>
    </source>
</evidence>
<feature type="DNA-binding region" description="H-T-H motif" evidence="4">
    <location>
        <begin position="40"/>
        <end position="59"/>
    </location>
</feature>
<keyword evidence="3" id="KW-0804">Transcription</keyword>
<dbReference type="Proteomes" id="UP000294621">
    <property type="component" value="Unassembled WGS sequence"/>
</dbReference>
<dbReference type="InterPro" id="IPR050109">
    <property type="entry name" value="HTH-type_TetR-like_transc_reg"/>
</dbReference>
<evidence type="ECO:0000256" key="2">
    <source>
        <dbReference type="ARBA" id="ARBA00023125"/>
    </source>
</evidence>
<dbReference type="Pfam" id="PF00440">
    <property type="entry name" value="TetR_N"/>
    <property type="match status" value="1"/>
</dbReference>
<evidence type="ECO:0000313" key="6">
    <source>
        <dbReference type="EMBL" id="TDL39631.1"/>
    </source>
</evidence>
<feature type="domain" description="HTH tetR-type" evidence="5">
    <location>
        <begin position="17"/>
        <end position="77"/>
    </location>
</feature>
<protein>
    <submittedName>
        <fullName evidence="6">TetR/AcrR family transcriptional regulator</fullName>
    </submittedName>
</protein>
<reference evidence="6 7" key="1">
    <citation type="submission" date="2019-03" db="EMBL/GenBank/DDBJ databases">
        <title>Genome Sequencing and Assembly of Various Microbes Isolated from Partially Reclaimed Soil and Acid Mine Drainage (AMD) Site.</title>
        <authorList>
            <person name="Steinbock B."/>
            <person name="Bechtold R."/>
            <person name="Sevigny J.L."/>
            <person name="Thomas D."/>
            <person name="Cuthill L.R."/>
            <person name="Aveiro Johannsen E.J."/>
            <person name="Thomas K."/>
            <person name="Ghosh A."/>
        </authorList>
    </citation>
    <scope>NUCLEOTIDE SEQUENCE [LARGE SCALE GENOMIC DNA]</scope>
    <source>
        <strain evidence="6 7">S-A1</strain>
    </source>
</reference>
<name>A0A4R5Y4Z8_9MICC</name>
<organism evidence="6 7">
    <name type="scientific">Arthrobacter nitrophenolicus</name>
    <dbReference type="NCBI Taxonomy" id="683150"/>
    <lineage>
        <taxon>Bacteria</taxon>
        <taxon>Bacillati</taxon>
        <taxon>Actinomycetota</taxon>
        <taxon>Actinomycetes</taxon>
        <taxon>Micrococcales</taxon>
        <taxon>Micrococcaceae</taxon>
        <taxon>Arthrobacter</taxon>
    </lineage>
</organism>
<dbReference type="AlphaFoldDB" id="A0A4R5Y4Z8"/>
<dbReference type="PANTHER" id="PTHR30055">
    <property type="entry name" value="HTH-TYPE TRANSCRIPTIONAL REGULATOR RUTR"/>
    <property type="match status" value="1"/>
</dbReference>
<proteinExistence type="predicted"/>
<evidence type="ECO:0000256" key="4">
    <source>
        <dbReference type="PROSITE-ProRule" id="PRU00335"/>
    </source>
</evidence>
<accession>A0A4R5Y4Z8</accession>
<dbReference type="InterPro" id="IPR009057">
    <property type="entry name" value="Homeodomain-like_sf"/>
</dbReference>
<dbReference type="InterPro" id="IPR001647">
    <property type="entry name" value="HTH_TetR"/>
</dbReference>
<keyword evidence="1" id="KW-0805">Transcription regulation</keyword>
<dbReference type="GO" id="GO:0003700">
    <property type="term" value="F:DNA-binding transcription factor activity"/>
    <property type="evidence" value="ECO:0007669"/>
    <property type="project" value="TreeGrafter"/>
</dbReference>
<dbReference type="EMBL" id="SMZQ01000002">
    <property type="protein sequence ID" value="TDL39631.1"/>
    <property type="molecule type" value="Genomic_DNA"/>
</dbReference>
<dbReference type="GO" id="GO:0000976">
    <property type="term" value="F:transcription cis-regulatory region binding"/>
    <property type="evidence" value="ECO:0007669"/>
    <property type="project" value="TreeGrafter"/>
</dbReference>
<dbReference type="PANTHER" id="PTHR30055:SF234">
    <property type="entry name" value="HTH-TYPE TRANSCRIPTIONAL REGULATOR BETI"/>
    <property type="match status" value="1"/>
</dbReference>
<dbReference type="PRINTS" id="PR00455">
    <property type="entry name" value="HTHTETR"/>
</dbReference>
<dbReference type="Gene3D" id="1.10.357.10">
    <property type="entry name" value="Tetracycline Repressor, domain 2"/>
    <property type="match status" value="1"/>
</dbReference>
<evidence type="ECO:0000313" key="7">
    <source>
        <dbReference type="Proteomes" id="UP000294621"/>
    </source>
</evidence>
<dbReference type="RefSeq" id="WP_133346606.1">
    <property type="nucleotide sequence ID" value="NZ_SMZQ01000002.1"/>
</dbReference>
<sequence length="230" mass="25042">MEAAGTARKVPQQERSRKSELKLLAAAEDVLAERGAGDFSLADVAARAGVTTGTIYSRFKGKGELVHAVHERVMDRMGAHAARLFAASDGPDGDPSGITHGGSFTGTHMTADPKPLISDLIVRLASVLETEAAVLRALMFHAVEDKSIARRGADAHRNLEALFDDALRRLQPVVPEFPAAQRYWAFTFSYDVLARHLGLGHSSARTEQDNWDEMLRNLSTMVSAYLLSCR</sequence>
<dbReference type="OrthoDB" id="3786809at2"/>
<gene>
    <name evidence="6" type="ORF">E2R57_03880</name>
</gene>
<evidence type="ECO:0000256" key="3">
    <source>
        <dbReference type="ARBA" id="ARBA00023163"/>
    </source>
</evidence>
<comment type="caution">
    <text evidence="6">The sequence shown here is derived from an EMBL/GenBank/DDBJ whole genome shotgun (WGS) entry which is preliminary data.</text>
</comment>
<dbReference type="PROSITE" id="PS50977">
    <property type="entry name" value="HTH_TETR_2"/>
    <property type="match status" value="1"/>
</dbReference>